<reference evidence="3 4" key="1">
    <citation type="submission" date="2019-11" db="EMBL/GenBank/DDBJ databases">
        <title>Identification of a novel strain.</title>
        <authorList>
            <person name="Xu Q."/>
            <person name="Wang G."/>
        </authorList>
    </citation>
    <scope>NUCLEOTIDE SEQUENCE [LARGE SCALE GENOMIC DNA]</scope>
    <source>
        <strain evidence="4">xq</strain>
    </source>
</reference>
<name>A0A6I3KJT2_9HYPH</name>
<keyword evidence="1" id="KW-0812">Transmembrane</keyword>
<sequence length="366" mass="40288">MVLMALDHTRDFFGASGMNPRDVADPALFLTRWITHYCAPIFILLAGTSAYLYGARGRSTAEISRFLITRGFWLMVLEFTVVRLGWTFDTGLDFFVTQVIWAIGASMVVLAGLVWLPRAAIGAIGIAMIVGHNAFDGVTASDIGMHGWIWNFLHEPKLLTLAPGSQLYALYPLIPWAGVMAAGYALGPVFLLDAKVRRRLLLDLGAAITVAFVVLRLSNVYGDPAPWAVQDTTLSTALSVLNVEKYPPSLLYLMMTLGPALMLLALFERARGDLAQWITTFGRVPLLYYVAHIFLIHAAAVVLALVVIGDAAWLLGGLPSAKPAGYGLPLPGVYAVWLMVVVALYPLCAWFAQLKRRRSEWWWSYL</sequence>
<feature type="transmembrane region" description="Helical" evidence="1">
    <location>
        <begin position="66"/>
        <end position="86"/>
    </location>
</feature>
<evidence type="ECO:0000256" key="1">
    <source>
        <dbReference type="SAM" id="Phobius"/>
    </source>
</evidence>
<evidence type="ECO:0000259" key="2">
    <source>
        <dbReference type="Pfam" id="PF07786"/>
    </source>
</evidence>
<evidence type="ECO:0000313" key="3">
    <source>
        <dbReference type="EMBL" id="MTD95354.1"/>
    </source>
</evidence>
<dbReference type="AlphaFoldDB" id="A0A6I3KJT2"/>
<evidence type="ECO:0000313" key="4">
    <source>
        <dbReference type="Proteomes" id="UP000440694"/>
    </source>
</evidence>
<feature type="transmembrane region" description="Helical" evidence="1">
    <location>
        <begin position="169"/>
        <end position="193"/>
    </location>
</feature>
<keyword evidence="1" id="KW-1133">Transmembrane helix</keyword>
<organism evidence="3 4">
    <name type="scientific">Hyphomicrobium album</name>
    <dbReference type="NCBI Taxonomy" id="2665159"/>
    <lineage>
        <taxon>Bacteria</taxon>
        <taxon>Pseudomonadati</taxon>
        <taxon>Pseudomonadota</taxon>
        <taxon>Alphaproteobacteria</taxon>
        <taxon>Hyphomicrobiales</taxon>
        <taxon>Hyphomicrobiaceae</taxon>
        <taxon>Hyphomicrobium</taxon>
    </lineage>
</organism>
<feature type="transmembrane region" description="Helical" evidence="1">
    <location>
        <begin position="200"/>
        <end position="218"/>
    </location>
</feature>
<feature type="domain" description="Heparan-alpha-glucosaminide N-acetyltransferase catalytic" evidence="2">
    <location>
        <begin position="2"/>
        <end position="198"/>
    </location>
</feature>
<dbReference type="PANTHER" id="PTHR40407:SF1">
    <property type="entry name" value="HEPARAN-ALPHA-GLUCOSAMINIDE N-ACETYLTRANSFERASE CATALYTIC DOMAIN-CONTAINING PROTEIN"/>
    <property type="match status" value="1"/>
</dbReference>
<proteinExistence type="predicted"/>
<dbReference type="InterPro" id="IPR012429">
    <property type="entry name" value="HGSNAT_cat"/>
</dbReference>
<comment type="caution">
    <text evidence="3">The sequence shown here is derived from an EMBL/GenBank/DDBJ whole genome shotgun (WGS) entry which is preliminary data.</text>
</comment>
<dbReference type="EMBL" id="WMBQ01000002">
    <property type="protein sequence ID" value="MTD95354.1"/>
    <property type="molecule type" value="Genomic_DNA"/>
</dbReference>
<accession>A0A6I3KJT2</accession>
<feature type="transmembrane region" description="Helical" evidence="1">
    <location>
        <begin position="334"/>
        <end position="352"/>
    </location>
</feature>
<dbReference type="PANTHER" id="PTHR40407">
    <property type="entry name" value="MEMBRANE PROTEIN-LIKE PROTEIN"/>
    <property type="match status" value="1"/>
</dbReference>
<keyword evidence="4" id="KW-1185">Reference proteome</keyword>
<feature type="transmembrane region" description="Helical" evidence="1">
    <location>
        <begin position="123"/>
        <end position="149"/>
    </location>
</feature>
<gene>
    <name evidence="3" type="ORF">GIW81_13525</name>
</gene>
<dbReference type="Pfam" id="PF07786">
    <property type="entry name" value="HGSNAT_cat"/>
    <property type="match status" value="1"/>
</dbReference>
<feature type="transmembrane region" description="Helical" evidence="1">
    <location>
        <begin position="287"/>
        <end position="314"/>
    </location>
</feature>
<feature type="transmembrane region" description="Helical" evidence="1">
    <location>
        <begin position="98"/>
        <end position="116"/>
    </location>
</feature>
<keyword evidence="1" id="KW-0472">Membrane</keyword>
<feature type="transmembrane region" description="Helical" evidence="1">
    <location>
        <begin position="34"/>
        <end position="54"/>
    </location>
</feature>
<feature type="transmembrane region" description="Helical" evidence="1">
    <location>
        <begin position="249"/>
        <end position="267"/>
    </location>
</feature>
<dbReference type="Proteomes" id="UP000440694">
    <property type="component" value="Unassembled WGS sequence"/>
</dbReference>
<protein>
    <recommendedName>
        <fullName evidence="2">Heparan-alpha-glucosaminide N-acetyltransferase catalytic domain-containing protein</fullName>
    </recommendedName>
</protein>